<name>A0A1B9I1I2_9TREE</name>
<evidence type="ECO:0000313" key="3">
    <source>
        <dbReference type="EMBL" id="WWC72215.1"/>
    </source>
</evidence>
<reference evidence="2" key="3">
    <citation type="submission" date="2016-07" db="EMBL/GenBank/DDBJ databases">
        <title>Evolution of pathogenesis and genome organization in the Tremellales.</title>
        <authorList>
            <person name="Cuomo C."/>
            <person name="Litvintseva A."/>
            <person name="Heitman J."/>
            <person name="Chen Y."/>
            <person name="Sun S."/>
            <person name="Springer D."/>
            <person name="Dromer F."/>
            <person name="Young S."/>
            <person name="Zeng Q."/>
            <person name="Chapman S."/>
            <person name="Gujja S."/>
            <person name="Saif S."/>
            <person name="Birren B."/>
        </authorList>
    </citation>
    <scope>NUCLEOTIDE SEQUENCE</scope>
    <source>
        <strain evidence="2">CBS 10737</strain>
    </source>
</reference>
<feature type="compositionally biased region" description="Low complexity" evidence="1">
    <location>
        <begin position="786"/>
        <end position="796"/>
    </location>
</feature>
<evidence type="ECO:0000313" key="4">
    <source>
        <dbReference type="Proteomes" id="UP000094020"/>
    </source>
</evidence>
<feature type="compositionally biased region" description="Polar residues" evidence="1">
    <location>
        <begin position="403"/>
        <end position="412"/>
    </location>
</feature>
<feature type="region of interest" description="Disordered" evidence="1">
    <location>
        <begin position="1239"/>
        <end position="1268"/>
    </location>
</feature>
<sequence>MPSICTPITSRAVPRIRRRSMIELPVRSAVLAEILQKRGVITIEIEGSIVEFVIKAWKEGKTVRNWCQDIQQVLEAVTITETLEKVVGSPSFLALLPFVNLPSIAYLATAEPPFPPPLIPSESLRDISLSHLTEALTELLLRNQAGGSRPFCDEPLIHELCLSYISSIWRKSSLHPRNTESMIDSISKDLTEVEFELRLNSGSSHTIDSILQIFHDFRFHLGFVTSSQLITRIYSKSQHALLASGSSFTESLNLENEAANAEHFYGVLCAWVDRRLSVGLSYHTVISELNDVKSKLEDIDHQVLIEQILGCRFSALGERANEGLSTDQSGLLWCSPSSPTNSITNHSSTSQPQHLYSQLTSPSLTSLFTFRMGRKRSLTSHAPKWLYHKRNASSPNKLRGRNSDQSRPTSNYFPEVPLATGSDGNNKSSSDISFEFPLSDHTIRLSTVSSATNQSRPQTTFKDVLTSSLMSLADPEDVRTVLLNQLMEMRYHIHGHEDEGWFLGGGREEAEELMLHLEKKMIGKKDLMGFKGIFDSMRSAFDLPPSIDSNRNTNTMTTYSINHQGTGSRTVDQSENRSTLDLDRFFDEVAKLPDTIQQCSVTHIDAEHQHHQESKGKQTHKRRSDTLSLATKRDEGNLVTGRESGSTYSMSTMTSFLTTESTDETRISSFEIQEAHKEYQEEIKAIEYHFPLPPSTPPHSSVANEAGIGKLVLSAWQPDFSESNERYTRLPPRINDSRRGRTRRTSVKKHSQEGSSTRPSPRDETLKPLPPSEAIVDVVDAYSSAEPLSPLSPSLKSAEDSPSRSTFDTHILTPTSVRYPYMLEDHHQALSTLSSQATLFNPHDTPSQTQTLNRRRASLGQTDKNRRQMHRHCAVFDGKVSPSKELNSLSIDVEKDQADLDPITPIMRAIHLSNDSDENLSRSTCNPRTEEGNEDTTPKVQIKRSSRVANTPKKKLSFMGKPIMSDTFLASRSRKSNVEKKLARTSPVPLTEVLALFAQHQHEKELSSYRVEAGLIHMIEIERSRVENAGEEWDEAKKGRMKWLIEQVAVILGDPIYVAPISRVIDSLNNCSQLNLSQLNLSQPRSPSPQIEQSRPSEVFPFFKRPTLSRYQSQPQFSTSFLSSPPRPESIRPNILKRHTQQCLSITSLDSAPSIYSLPSADGEEETELEINKYRTDFPAPSIRGMLINSTAIEREDTEKRNMRLSKGYEEWDIPMPQRLEWPIPIPHIRHVYSDRRKNNDGVWESESPSEGGGSVGSKGSTDTFGVR</sequence>
<organism evidence="2">
    <name type="scientific">Kwoniella pini CBS 10737</name>
    <dbReference type="NCBI Taxonomy" id="1296096"/>
    <lineage>
        <taxon>Eukaryota</taxon>
        <taxon>Fungi</taxon>
        <taxon>Dikarya</taxon>
        <taxon>Basidiomycota</taxon>
        <taxon>Agaricomycotina</taxon>
        <taxon>Tremellomycetes</taxon>
        <taxon>Tremellales</taxon>
        <taxon>Cryptococcaceae</taxon>
        <taxon>Kwoniella</taxon>
    </lineage>
</organism>
<dbReference type="RefSeq" id="XP_019010530.1">
    <property type="nucleotide sequence ID" value="XM_019156728.1"/>
</dbReference>
<accession>A0A1B9I1I2</accession>
<gene>
    <name evidence="2" type="ORF">I206_05002</name>
    <name evidence="3" type="ORF">I206_106177</name>
</gene>
<feature type="region of interest" description="Disordered" evidence="1">
    <location>
        <begin position="383"/>
        <end position="433"/>
    </location>
</feature>
<feature type="compositionally biased region" description="Basic and acidic residues" evidence="1">
    <location>
        <begin position="606"/>
        <end position="616"/>
    </location>
</feature>
<dbReference type="EMBL" id="CP144526">
    <property type="protein sequence ID" value="WWC72215.1"/>
    <property type="molecule type" value="Genomic_DNA"/>
</dbReference>
<feature type="region of interest" description="Disordered" evidence="1">
    <location>
        <begin position="723"/>
        <end position="769"/>
    </location>
</feature>
<dbReference type="KEGG" id="kpin:30173371"/>
<reference evidence="2" key="1">
    <citation type="submission" date="2013-07" db="EMBL/GenBank/DDBJ databases">
        <title>The Genome Sequence of Cryptococcus pinus CBS10737.</title>
        <authorList>
            <consortium name="The Broad Institute Genome Sequencing Platform"/>
            <person name="Cuomo C."/>
            <person name="Litvintseva A."/>
            <person name="Chen Y."/>
            <person name="Heitman J."/>
            <person name="Sun S."/>
            <person name="Springer D."/>
            <person name="Dromer F."/>
            <person name="Young S.K."/>
            <person name="Zeng Q."/>
            <person name="Gargeya S."/>
            <person name="Fitzgerald M."/>
            <person name="Abouelleil A."/>
            <person name="Alvarado L."/>
            <person name="Berlin A.M."/>
            <person name="Chapman S.B."/>
            <person name="Dewar J."/>
            <person name="Goldberg J."/>
            <person name="Griggs A."/>
            <person name="Gujja S."/>
            <person name="Hansen M."/>
            <person name="Howarth C."/>
            <person name="Imamovic A."/>
            <person name="Larimer J."/>
            <person name="McCowan C."/>
            <person name="Murphy C."/>
            <person name="Pearson M."/>
            <person name="Priest M."/>
            <person name="Roberts A."/>
            <person name="Saif S."/>
            <person name="Shea T."/>
            <person name="Sykes S."/>
            <person name="Wortman J."/>
            <person name="Nusbaum C."/>
            <person name="Birren B."/>
        </authorList>
    </citation>
    <scope>NUCLEOTIDE SEQUENCE [LARGE SCALE GENOMIC DNA]</scope>
    <source>
        <strain evidence="2">CBS 10737</strain>
    </source>
</reference>
<dbReference type="AlphaFoldDB" id="A0A1B9I1I2"/>
<proteinExistence type="predicted"/>
<evidence type="ECO:0000256" key="1">
    <source>
        <dbReference type="SAM" id="MobiDB-lite"/>
    </source>
</evidence>
<feature type="compositionally biased region" description="Polar residues" evidence="1">
    <location>
        <begin position="422"/>
        <end position="432"/>
    </location>
</feature>
<feature type="compositionally biased region" description="Basic residues" evidence="1">
    <location>
        <begin position="740"/>
        <end position="749"/>
    </location>
</feature>
<dbReference type="EMBL" id="KI894012">
    <property type="protein sequence ID" value="OCF49311.1"/>
    <property type="molecule type" value="Genomic_DNA"/>
</dbReference>
<protein>
    <submittedName>
        <fullName evidence="2">Uncharacterized protein</fullName>
    </submittedName>
</protein>
<dbReference type="GeneID" id="30173371"/>
<feature type="region of interest" description="Disordered" evidence="1">
    <location>
        <begin position="786"/>
        <end position="809"/>
    </location>
</feature>
<feature type="region of interest" description="Disordered" evidence="1">
    <location>
        <begin position="606"/>
        <end position="648"/>
    </location>
</feature>
<dbReference type="OrthoDB" id="2575593at2759"/>
<keyword evidence="4" id="KW-1185">Reference proteome</keyword>
<evidence type="ECO:0000313" key="2">
    <source>
        <dbReference type="EMBL" id="OCF49311.1"/>
    </source>
</evidence>
<dbReference type="Proteomes" id="UP000094020">
    <property type="component" value="Chromosome 8"/>
</dbReference>
<reference evidence="3" key="2">
    <citation type="submission" date="2013-07" db="EMBL/GenBank/DDBJ databases">
        <authorList>
            <consortium name="The Broad Institute Genome Sequencing Platform"/>
            <person name="Cuomo C."/>
            <person name="Litvintseva A."/>
            <person name="Chen Y."/>
            <person name="Heitman J."/>
            <person name="Sun S."/>
            <person name="Springer D."/>
            <person name="Dromer F."/>
            <person name="Young S.K."/>
            <person name="Zeng Q."/>
            <person name="Gargeya S."/>
            <person name="Fitzgerald M."/>
            <person name="Abouelleil A."/>
            <person name="Alvarado L."/>
            <person name="Berlin A.M."/>
            <person name="Chapman S.B."/>
            <person name="Dewar J."/>
            <person name="Goldberg J."/>
            <person name="Griggs A."/>
            <person name="Gujja S."/>
            <person name="Hansen M."/>
            <person name="Howarth C."/>
            <person name="Imamovic A."/>
            <person name="Larimer J."/>
            <person name="McCowan C."/>
            <person name="Murphy C."/>
            <person name="Pearson M."/>
            <person name="Priest M."/>
            <person name="Roberts A."/>
            <person name="Saif S."/>
            <person name="Shea T."/>
            <person name="Sykes S."/>
            <person name="Wortman J."/>
            <person name="Nusbaum C."/>
            <person name="Birren B."/>
        </authorList>
    </citation>
    <scope>NUCLEOTIDE SEQUENCE</scope>
    <source>
        <strain evidence="3">CBS 10737</strain>
    </source>
</reference>
<reference evidence="3" key="4">
    <citation type="submission" date="2024-02" db="EMBL/GenBank/DDBJ databases">
        <title>Comparative genomics of Cryptococcus and Kwoniella reveals pathogenesis evolution and contrasting modes of karyotype evolution via chromosome fusion or intercentromeric recombination.</title>
        <authorList>
            <person name="Coelho M.A."/>
            <person name="David-Palma M."/>
            <person name="Shea T."/>
            <person name="Bowers K."/>
            <person name="McGinley-Smith S."/>
            <person name="Mohammad A.W."/>
            <person name="Gnirke A."/>
            <person name="Yurkov A.M."/>
            <person name="Nowrousian M."/>
            <person name="Sun S."/>
            <person name="Cuomo C.A."/>
            <person name="Heitman J."/>
        </authorList>
    </citation>
    <scope>NUCLEOTIDE SEQUENCE</scope>
    <source>
        <strain evidence="3">CBS 10737</strain>
    </source>
</reference>
<feature type="region of interest" description="Disordered" evidence="1">
    <location>
        <begin position="915"/>
        <end position="939"/>
    </location>
</feature>